<name>A0A225VS44_9STRA</name>
<protein>
    <submittedName>
        <fullName evidence="1">Uncharacterized protein</fullName>
    </submittedName>
</protein>
<accession>A0A225VS44</accession>
<proteinExistence type="predicted"/>
<organism evidence="1 2">
    <name type="scientific">Phytophthora megakarya</name>
    <dbReference type="NCBI Taxonomy" id="4795"/>
    <lineage>
        <taxon>Eukaryota</taxon>
        <taxon>Sar</taxon>
        <taxon>Stramenopiles</taxon>
        <taxon>Oomycota</taxon>
        <taxon>Peronosporomycetes</taxon>
        <taxon>Peronosporales</taxon>
        <taxon>Peronosporaceae</taxon>
        <taxon>Phytophthora</taxon>
    </lineage>
</organism>
<reference evidence="2" key="1">
    <citation type="submission" date="2017-03" db="EMBL/GenBank/DDBJ databases">
        <title>Phytopthora megakarya and P. palmivora, two closely related causual agents of cacao black pod achieved similar genome size and gene model numbers by different mechanisms.</title>
        <authorList>
            <person name="Ali S."/>
            <person name="Shao J."/>
            <person name="Larry D.J."/>
            <person name="Kronmiller B."/>
            <person name="Shen D."/>
            <person name="Strem M.D."/>
            <person name="Melnick R.L."/>
            <person name="Guiltinan M.J."/>
            <person name="Tyler B.M."/>
            <person name="Meinhardt L.W."/>
            <person name="Bailey B.A."/>
        </authorList>
    </citation>
    <scope>NUCLEOTIDE SEQUENCE [LARGE SCALE GENOMIC DNA]</scope>
    <source>
        <strain evidence="2">zdho120</strain>
    </source>
</reference>
<evidence type="ECO:0000313" key="1">
    <source>
        <dbReference type="EMBL" id="OWZ07607.1"/>
    </source>
</evidence>
<evidence type="ECO:0000313" key="2">
    <source>
        <dbReference type="Proteomes" id="UP000198211"/>
    </source>
</evidence>
<dbReference type="Proteomes" id="UP000198211">
    <property type="component" value="Unassembled WGS sequence"/>
</dbReference>
<dbReference type="AlphaFoldDB" id="A0A225VS44"/>
<gene>
    <name evidence="1" type="ORF">PHMEG_00019980</name>
</gene>
<comment type="caution">
    <text evidence="1">The sequence shown here is derived from an EMBL/GenBank/DDBJ whole genome shotgun (WGS) entry which is preliminary data.</text>
</comment>
<keyword evidence="2" id="KW-1185">Reference proteome</keyword>
<dbReference type="EMBL" id="NBNE01003472">
    <property type="protein sequence ID" value="OWZ07607.1"/>
    <property type="molecule type" value="Genomic_DNA"/>
</dbReference>
<sequence>MEGEEVKAFLAIGFYVGVQDQSVQILDCDGIYMKSPQSNGVCIQLFGQNGEWDNIPAAVDFIHNETAENFE</sequence>